<dbReference type="Proteomes" id="UP000006447">
    <property type="component" value="Unassembled WGS sequence"/>
</dbReference>
<reference evidence="1 2" key="1">
    <citation type="journal article" date="2012" name="J. Bacteriol.">
        <title>Draft genome sequence of the nitrophenol-degrading actinomycete Rhodococcus imtechensis RKJ300.</title>
        <authorList>
            <person name="Vikram S."/>
            <person name="Kumar S."/>
            <person name="Subramanian S."/>
            <person name="Raghava G.P."/>
        </authorList>
    </citation>
    <scope>NUCLEOTIDE SEQUENCE [LARGE SCALE GENOMIC DNA]</scope>
    <source>
        <strain evidence="1 2">RKJ300</strain>
    </source>
</reference>
<dbReference type="AlphaFoldDB" id="I0WVS0"/>
<accession>I0WVS0</accession>
<comment type="caution">
    <text evidence="1">The sequence shown here is derived from an EMBL/GenBank/DDBJ whole genome shotgun (WGS) entry which is preliminary data.</text>
</comment>
<organism evidence="1 2">
    <name type="scientific">Rhodococcus opacus RKJ300 = JCM 13270</name>
    <dbReference type="NCBI Taxonomy" id="1165867"/>
    <lineage>
        <taxon>Bacteria</taxon>
        <taxon>Bacillati</taxon>
        <taxon>Actinomycetota</taxon>
        <taxon>Actinomycetes</taxon>
        <taxon>Mycobacteriales</taxon>
        <taxon>Nocardiaceae</taxon>
        <taxon>Rhodococcus</taxon>
    </lineage>
</organism>
<evidence type="ECO:0000313" key="1">
    <source>
        <dbReference type="EMBL" id="EID80486.1"/>
    </source>
</evidence>
<gene>
    <name evidence="1" type="ORF">W59_07964</name>
</gene>
<dbReference type="EMBL" id="AJJH01000034">
    <property type="protein sequence ID" value="EID80486.1"/>
    <property type="molecule type" value="Genomic_DNA"/>
</dbReference>
<proteinExistence type="predicted"/>
<evidence type="ECO:0000313" key="2">
    <source>
        <dbReference type="Proteomes" id="UP000006447"/>
    </source>
</evidence>
<protein>
    <submittedName>
        <fullName evidence="1">Uncharacterized protein</fullName>
    </submittedName>
</protein>
<name>I0WVS0_RHOOP</name>
<sequence>MTVSRREKPDRNLALELVRVTEAAA</sequence>
<feature type="non-terminal residue" evidence="1">
    <location>
        <position position="25"/>
    </location>
</feature>